<evidence type="ECO:0000256" key="1">
    <source>
        <dbReference type="SAM" id="MobiDB-lite"/>
    </source>
</evidence>
<accession>A0A7X0C1W1</accession>
<sequence length="316" mass="32940">MSAPAMAQNPTPSPTPTSASTRPSGDPSDRTLKAAWGKAAKSGKPVEVPARFTETMKVWAEPDGKNLRAELHTRPVQLKNKVSGAWEPIDTRIVTRDGKLQATRVKTALTFGGRGTTSLVSAADEEGKIGLSVSRALPEPKISGSTITYPDAIAPGTDLVVLALADGFVSQVVFRRKPDGPVTVRLPLTLPKGTTFGKSAEGLPQLKDTKGQPKAAPIVLTATDAKVEASPEEGKSSPVTAQVETSGKSSELVFTPDEKFLADPAVTYPVTIAAASEWFGGGIPTDAWVNKNNPSANNATAGYLRAGTTQTSAKAA</sequence>
<name>A0A7X0C1W1_9ACTN</name>
<comment type="caution">
    <text evidence="2">The sequence shown here is derived from an EMBL/GenBank/DDBJ whole genome shotgun (WGS) entry which is preliminary data.</text>
</comment>
<evidence type="ECO:0000313" key="2">
    <source>
        <dbReference type="EMBL" id="MBB6345164.1"/>
    </source>
</evidence>
<proteinExistence type="predicted"/>
<feature type="compositionally biased region" description="Polar residues" evidence="1">
    <location>
        <begin position="307"/>
        <end position="316"/>
    </location>
</feature>
<gene>
    <name evidence="2" type="ORF">FHU36_001673</name>
</gene>
<evidence type="ECO:0000313" key="3">
    <source>
        <dbReference type="Proteomes" id="UP000583800"/>
    </source>
</evidence>
<feature type="region of interest" description="Disordered" evidence="1">
    <location>
        <begin position="1"/>
        <end position="48"/>
    </location>
</feature>
<keyword evidence="3" id="KW-1185">Reference proteome</keyword>
<reference evidence="2 3" key="1">
    <citation type="submission" date="2020-08" db="EMBL/GenBank/DDBJ databases">
        <title>Sequencing the genomes of 1000 actinobacteria strains.</title>
        <authorList>
            <person name="Klenk H.-P."/>
        </authorList>
    </citation>
    <scope>NUCLEOTIDE SEQUENCE [LARGE SCALE GENOMIC DNA]</scope>
    <source>
        <strain evidence="2 3">DSM 45913</strain>
    </source>
</reference>
<dbReference type="AlphaFoldDB" id="A0A7X0C1W1"/>
<feature type="region of interest" description="Disordered" evidence="1">
    <location>
        <begin position="295"/>
        <end position="316"/>
    </location>
</feature>
<feature type="compositionally biased region" description="Basic and acidic residues" evidence="1">
    <location>
        <begin position="225"/>
        <end position="235"/>
    </location>
</feature>
<feature type="region of interest" description="Disordered" evidence="1">
    <location>
        <begin position="225"/>
        <end position="244"/>
    </location>
</feature>
<dbReference type="EMBL" id="JACHJB010000001">
    <property type="protein sequence ID" value="MBB6345164.1"/>
    <property type="molecule type" value="Genomic_DNA"/>
</dbReference>
<dbReference type="Proteomes" id="UP000583800">
    <property type="component" value="Unassembled WGS sequence"/>
</dbReference>
<organism evidence="2 3">
    <name type="scientific">Nonomuraea muscovyensis</name>
    <dbReference type="NCBI Taxonomy" id="1124761"/>
    <lineage>
        <taxon>Bacteria</taxon>
        <taxon>Bacillati</taxon>
        <taxon>Actinomycetota</taxon>
        <taxon>Actinomycetes</taxon>
        <taxon>Streptosporangiales</taxon>
        <taxon>Streptosporangiaceae</taxon>
        <taxon>Nonomuraea</taxon>
    </lineage>
</organism>
<protein>
    <submittedName>
        <fullName evidence="2">Uncharacterized protein</fullName>
    </submittedName>
</protein>
<feature type="compositionally biased region" description="Low complexity" evidence="1">
    <location>
        <begin position="33"/>
        <end position="43"/>
    </location>
</feature>